<keyword evidence="6" id="KW-1185">Reference proteome</keyword>
<name>A0ABR1JTN5_9AGAR</name>
<evidence type="ECO:0000256" key="3">
    <source>
        <dbReference type="RuleBase" id="RU000363"/>
    </source>
</evidence>
<protein>
    <recommendedName>
        <fullName evidence="4">Ketoreductase domain-containing protein</fullName>
    </recommendedName>
</protein>
<evidence type="ECO:0000313" key="5">
    <source>
        <dbReference type="EMBL" id="KAK7466204.1"/>
    </source>
</evidence>
<evidence type="ECO:0000313" key="6">
    <source>
        <dbReference type="Proteomes" id="UP001498398"/>
    </source>
</evidence>
<dbReference type="InterPro" id="IPR036291">
    <property type="entry name" value="NAD(P)-bd_dom_sf"/>
</dbReference>
<dbReference type="Pfam" id="PF00106">
    <property type="entry name" value="adh_short"/>
    <property type="match status" value="1"/>
</dbReference>
<evidence type="ECO:0000259" key="4">
    <source>
        <dbReference type="SMART" id="SM00822"/>
    </source>
</evidence>
<dbReference type="PRINTS" id="PR00081">
    <property type="entry name" value="GDHRDH"/>
</dbReference>
<dbReference type="PANTHER" id="PTHR43976">
    <property type="entry name" value="SHORT CHAIN DEHYDROGENASE"/>
    <property type="match status" value="1"/>
</dbReference>
<dbReference type="SUPFAM" id="SSF51735">
    <property type="entry name" value="NAD(P)-binding Rossmann-fold domains"/>
    <property type="match status" value="1"/>
</dbReference>
<dbReference type="Gene3D" id="3.40.50.720">
    <property type="entry name" value="NAD(P)-binding Rossmann-like Domain"/>
    <property type="match status" value="1"/>
</dbReference>
<evidence type="ECO:0000256" key="1">
    <source>
        <dbReference type="ARBA" id="ARBA00006484"/>
    </source>
</evidence>
<proteinExistence type="inferred from homology"/>
<organism evidence="5 6">
    <name type="scientific">Marasmiellus scandens</name>
    <dbReference type="NCBI Taxonomy" id="2682957"/>
    <lineage>
        <taxon>Eukaryota</taxon>
        <taxon>Fungi</taxon>
        <taxon>Dikarya</taxon>
        <taxon>Basidiomycota</taxon>
        <taxon>Agaricomycotina</taxon>
        <taxon>Agaricomycetes</taxon>
        <taxon>Agaricomycetidae</taxon>
        <taxon>Agaricales</taxon>
        <taxon>Marasmiineae</taxon>
        <taxon>Omphalotaceae</taxon>
        <taxon>Marasmiellus</taxon>
    </lineage>
</organism>
<keyword evidence="2" id="KW-0560">Oxidoreductase</keyword>
<dbReference type="InterPro" id="IPR051911">
    <property type="entry name" value="SDR_oxidoreductase"/>
</dbReference>
<dbReference type="InterPro" id="IPR057326">
    <property type="entry name" value="KR_dom"/>
</dbReference>
<comment type="similarity">
    <text evidence="1 3">Belongs to the short-chain dehydrogenases/reductases (SDR) family.</text>
</comment>
<dbReference type="SMART" id="SM00822">
    <property type="entry name" value="PKS_KR"/>
    <property type="match status" value="1"/>
</dbReference>
<dbReference type="Proteomes" id="UP001498398">
    <property type="component" value="Unassembled WGS sequence"/>
</dbReference>
<dbReference type="PRINTS" id="PR00080">
    <property type="entry name" value="SDRFAMILY"/>
</dbReference>
<feature type="domain" description="Ketoreductase" evidence="4">
    <location>
        <begin position="8"/>
        <end position="186"/>
    </location>
</feature>
<dbReference type="EMBL" id="JBANRG010000005">
    <property type="protein sequence ID" value="KAK7466204.1"/>
    <property type="molecule type" value="Genomic_DNA"/>
</dbReference>
<evidence type="ECO:0000256" key="2">
    <source>
        <dbReference type="ARBA" id="ARBA00023002"/>
    </source>
</evidence>
<sequence>MSKSSEPRVWLITGANSGIGLALARAVLDHGDKVIVTARDLKKIPDSISEAKRICLNLNDPDEAIRQVGLDALNIYGRIDILVHNAGAGLPGTVEFVTDAQLKDNFQTNIFGPLSLTRALLPAFRDQKSGTVVTISSQGGLVSWPGFSTYCAGKVAFDFFMEALGAELAPFGVKSLLIQPGFIVTDWWNKAAVVGKRTANEVYPHIPGLEATMAWAVSTGNVSDMDKTIQKIYEFVTETGEVGAMRKPDLNRLPLGMDCYGIYSSRVESLSANLKAYESITKSVNLTEEQLEKLKKA</sequence>
<accession>A0ABR1JTN5</accession>
<dbReference type="InterPro" id="IPR002347">
    <property type="entry name" value="SDR_fam"/>
</dbReference>
<reference evidence="5 6" key="1">
    <citation type="submission" date="2024-01" db="EMBL/GenBank/DDBJ databases">
        <title>A draft genome for the cacao thread blight pathogen Marasmiellus scandens.</title>
        <authorList>
            <person name="Baruah I.K."/>
            <person name="Leung J."/>
            <person name="Bukari Y."/>
            <person name="Amoako-Attah I."/>
            <person name="Meinhardt L.W."/>
            <person name="Bailey B.A."/>
            <person name="Cohen S.P."/>
        </authorList>
    </citation>
    <scope>NUCLEOTIDE SEQUENCE [LARGE SCALE GENOMIC DNA]</scope>
    <source>
        <strain evidence="5 6">GH-19</strain>
    </source>
</reference>
<dbReference type="CDD" id="cd05374">
    <property type="entry name" value="17beta-HSD-like_SDR_c"/>
    <property type="match status" value="1"/>
</dbReference>
<comment type="caution">
    <text evidence="5">The sequence shown here is derived from an EMBL/GenBank/DDBJ whole genome shotgun (WGS) entry which is preliminary data.</text>
</comment>
<gene>
    <name evidence="5" type="ORF">VKT23_004927</name>
</gene>
<dbReference type="PANTHER" id="PTHR43976:SF16">
    <property type="entry name" value="SHORT-CHAIN DEHYDROGENASE_REDUCTASE FAMILY PROTEIN"/>
    <property type="match status" value="1"/>
</dbReference>